<dbReference type="AlphaFoldDB" id="A0AAU6TPE6"/>
<gene>
    <name evidence="3" type="ORF">MRL64_16575</name>
</gene>
<feature type="signal peptide" evidence="2">
    <location>
        <begin position="1"/>
        <end position="24"/>
    </location>
</feature>
<accession>A0AAU6TPE6</accession>
<feature type="chain" id="PRO_5043604884" evidence="2">
    <location>
        <begin position="25"/>
        <end position="135"/>
    </location>
</feature>
<organism evidence="3">
    <name type="scientific">bacterium 19MO02SH05</name>
    <dbReference type="NCBI Taxonomy" id="2920696"/>
    <lineage>
        <taxon>Bacteria</taxon>
    </lineage>
</organism>
<keyword evidence="2" id="KW-0732">Signal</keyword>
<dbReference type="Pfam" id="PF06476">
    <property type="entry name" value="DUF1090"/>
    <property type="match status" value="1"/>
</dbReference>
<proteinExistence type="predicted"/>
<sequence length="135" mass="15151">MKIVNLMLRVSSAILAILSFYGFASLSCSDFSGCERKYCEIELQIKNAQLANNPKKVDGLKIALAEAKSNCSDSKIKQDLADEIKETKDKISEYNLELQEAKASGKDNKVKKYQSKIQKEERKLESLLQELSELG</sequence>
<dbReference type="InterPro" id="IPR009468">
    <property type="entry name" value="DUF1090"/>
</dbReference>
<reference evidence="3" key="1">
    <citation type="submission" date="2022-03" db="EMBL/GenBank/DDBJ databases">
        <title>Sea Food Isolates.</title>
        <authorList>
            <person name="Li c."/>
        </authorList>
    </citation>
    <scope>NUCLEOTIDE SEQUENCE</scope>
    <source>
        <strain evidence="3">19MO02SH05</strain>
    </source>
</reference>
<evidence type="ECO:0000256" key="1">
    <source>
        <dbReference type="SAM" id="Coils"/>
    </source>
</evidence>
<feature type="coiled-coil region" evidence="1">
    <location>
        <begin position="77"/>
        <end position="134"/>
    </location>
</feature>
<keyword evidence="1" id="KW-0175">Coiled coil</keyword>
<evidence type="ECO:0000313" key="3">
    <source>
        <dbReference type="EMBL" id="XAG63477.1"/>
    </source>
</evidence>
<evidence type="ECO:0000256" key="2">
    <source>
        <dbReference type="SAM" id="SignalP"/>
    </source>
</evidence>
<name>A0AAU6TPE6_UNCXX</name>
<dbReference type="PROSITE" id="PS51257">
    <property type="entry name" value="PROKAR_LIPOPROTEIN"/>
    <property type="match status" value="1"/>
</dbReference>
<dbReference type="EMBL" id="CP095343">
    <property type="protein sequence ID" value="XAG63477.1"/>
    <property type="molecule type" value="Genomic_DNA"/>
</dbReference>
<protein>
    <submittedName>
        <fullName evidence="3">DUF1090 domain-containing protein</fullName>
    </submittedName>
</protein>